<proteinExistence type="predicted"/>
<protein>
    <submittedName>
        <fullName evidence="1">Uncharacterized protein</fullName>
    </submittedName>
</protein>
<dbReference type="Proteomes" id="UP000257144">
    <property type="component" value="Unassembled WGS sequence"/>
</dbReference>
<keyword evidence="2" id="KW-1185">Reference proteome</keyword>
<dbReference type="EMBL" id="QNQT01000009">
    <property type="protein sequence ID" value="RDU35497.1"/>
    <property type="molecule type" value="Genomic_DNA"/>
</dbReference>
<name>A0A3D8GMH0_9BACI</name>
<dbReference type="AlphaFoldDB" id="A0A3D8GMH0"/>
<gene>
    <name evidence="1" type="ORF">DRW41_17305</name>
</gene>
<comment type="caution">
    <text evidence="1">The sequence shown here is derived from an EMBL/GenBank/DDBJ whole genome shotgun (WGS) entry which is preliminary data.</text>
</comment>
<reference evidence="1 2" key="1">
    <citation type="submission" date="2018-07" db="EMBL/GenBank/DDBJ databases">
        <title>Bacillus sp. YLB-04 draft genome sequence.</title>
        <authorList>
            <person name="Yu L."/>
            <person name="Tang X."/>
        </authorList>
    </citation>
    <scope>NUCLEOTIDE SEQUENCE [LARGE SCALE GENOMIC DNA]</scope>
    <source>
        <strain evidence="1 2">YLB-04</strain>
    </source>
</reference>
<organism evidence="1 2">
    <name type="scientific">Neobacillus piezotolerans</name>
    <dbReference type="NCBI Taxonomy" id="2259171"/>
    <lineage>
        <taxon>Bacteria</taxon>
        <taxon>Bacillati</taxon>
        <taxon>Bacillota</taxon>
        <taxon>Bacilli</taxon>
        <taxon>Bacillales</taxon>
        <taxon>Bacillaceae</taxon>
        <taxon>Neobacillus</taxon>
    </lineage>
</organism>
<evidence type="ECO:0000313" key="2">
    <source>
        <dbReference type="Proteomes" id="UP000257144"/>
    </source>
</evidence>
<evidence type="ECO:0000313" key="1">
    <source>
        <dbReference type="EMBL" id="RDU35497.1"/>
    </source>
</evidence>
<accession>A0A3D8GMH0</accession>
<sequence length="67" mass="8225">MLEWLWMLHCREQCLVIYTKMVVEGYGKRESLFITRRNFRNWPSFGKISRLSLVFMESVCYTTFYTK</sequence>